<evidence type="ECO:0000256" key="1">
    <source>
        <dbReference type="SAM" id="MobiDB-lite"/>
    </source>
</evidence>
<gene>
    <name evidence="2" type="ORF">Cni_G24327</name>
</gene>
<feature type="region of interest" description="Disordered" evidence="1">
    <location>
        <begin position="68"/>
        <end position="89"/>
    </location>
</feature>
<accession>A0AAQ3QJZ7</accession>
<sequence length="116" mass="13442">MVMVVMMMVVRRGCSGGRRRMIVEWRLCFVSRRWRRFVVVRWGVVVGRWRGGDRGWLWDGVVRRRGDGEGVSWEEEHEQGEGEEGPQTETESHLACCHHHCKCGTADAVVNTLLFI</sequence>
<dbReference type="EMBL" id="CP136896">
    <property type="protein sequence ID" value="WOL15546.1"/>
    <property type="molecule type" value="Genomic_DNA"/>
</dbReference>
<name>A0AAQ3QJZ7_9LILI</name>
<keyword evidence="3" id="KW-1185">Reference proteome</keyword>
<organism evidence="2 3">
    <name type="scientific">Canna indica</name>
    <name type="common">Indian-shot</name>
    <dbReference type="NCBI Taxonomy" id="4628"/>
    <lineage>
        <taxon>Eukaryota</taxon>
        <taxon>Viridiplantae</taxon>
        <taxon>Streptophyta</taxon>
        <taxon>Embryophyta</taxon>
        <taxon>Tracheophyta</taxon>
        <taxon>Spermatophyta</taxon>
        <taxon>Magnoliopsida</taxon>
        <taxon>Liliopsida</taxon>
        <taxon>Zingiberales</taxon>
        <taxon>Cannaceae</taxon>
        <taxon>Canna</taxon>
    </lineage>
</organism>
<evidence type="ECO:0000313" key="2">
    <source>
        <dbReference type="EMBL" id="WOL15546.1"/>
    </source>
</evidence>
<feature type="compositionally biased region" description="Acidic residues" evidence="1">
    <location>
        <begin position="72"/>
        <end position="86"/>
    </location>
</feature>
<dbReference type="AlphaFoldDB" id="A0AAQ3QJZ7"/>
<proteinExistence type="predicted"/>
<evidence type="ECO:0000313" key="3">
    <source>
        <dbReference type="Proteomes" id="UP001327560"/>
    </source>
</evidence>
<reference evidence="2 3" key="1">
    <citation type="submission" date="2023-10" db="EMBL/GenBank/DDBJ databases">
        <title>Chromosome-scale genome assembly provides insights into flower coloration mechanisms of Canna indica.</title>
        <authorList>
            <person name="Li C."/>
        </authorList>
    </citation>
    <scope>NUCLEOTIDE SEQUENCE [LARGE SCALE GENOMIC DNA]</scope>
    <source>
        <tissue evidence="2">Flower</tissue>
    </source>
</reference>
<dbReference type="Proteomes" id="UP001327560">
    <property type="component" value="Chromosome 7"/>
</dbReference>
<protein>
    <submittedName>
        <fullName evidence="2">Uncharacterized protein</fullName>
    </submittedName>
</protein>